<proteinExistence type="predicted"/>
<accession>A0AAN8ERA5</accession>
<protein>
    <submittedName>
        <fullName evidence="1">Core-2/I-Branching enzyme</fullName>
    </submittedName>
</protein>
<dbReference type="AlphaFoldDB" id="A0AAN8ERA5"/>
<evidence type="ECO:0000313" key="2">
    <source>
        <dbReference type="Proteomes" id="UP001331761"/>
    </source>
</evidence>
<dbReference type="GO" id="GO:0008375">
    <property type="term" value="F:acetylglucosaminyltransferase activity"/>
    <property type="evidence" value="ECO:0007669"/>
    <property type="project" value="TreeGrafter"/>
</dbReference>
<dbReference type="EMBL" id="WIXE01025892">
    <property type="protein sequence ID" value="KAK5964387.1"/>
    <property type="molecule type" value="Genomic_DNA"/>
</dbReference>
<reference evidence="1 2" key="1">
    <citation type="submission" date="2019-10" db="EMBL/GenBank/DDBJ databases">
        <title>Assembly and Annotation for the nematode Trichostrongylus colubriformis.</title>
        <authorList>
            <person name="Martin J."/>
        </authorList>
    </citation>
    <scope>NUCLEOTIDE SEQUENCE [LARGE SCALE GENOMIC DNA]</scope>
    <source>
        <strain evidence="1">G859</strain>
        <tissue evidence="1">Whole worm</tissue>
    </source>
</reference>
<gene>
    <name evidence="1" type="ORF">GCK32_011481</name>
</gene>
<keyword evidence="2" id="KW-1185">Reference proteome</keyword>
<dbReference type="PANTHER" id="PTHR19297:SF185">
    <property type="entry name" value="BETA-1,3-GALACTOSYL-O-GLYCOSYL-GLYCOPROTEIN BETA-1,6-N-ACETYLGLUCOSAMINYLTRANSFERASE 3"/>
    <property type="match status" value="1"/>
</dbReference>
<organism evidence="1 2">
    <name type="scientific">Trichostrongylus colubriformis</name>
    <name type="common">Black scour worm</name>
    <dbReference type="NCBI Taxonomy" id="6319"/>
    <lineage>
        <taxon>Eukaryota</taxon>
        <taxon>Metazoa</taxon>
        <taxon>Ecdysozoa</taxon>
        <taxon>Nematoda</taxon>
        <taxon>Chromadorea</taxon>
        <taxon>Rhabditida</taxon>
        <taxon>Rhabditina</taxon>
        <taxon>Rhabditomorpha</taxon>
        <taxon>Strongyloidea</taxon>
        <taxon>Trichostrongylidae</taxon>
        <taxon>Trichostrongylus</taxon>
    </lineage>
</organism>
<evidence type="ECO:0000313" key="1">
    <source>
        <dbReference type="EMBL" id="KAK5964387.1"/>
    </source>
</evidence>
<dbReference type="PANTHER" id="PTHR19297">
    <property type="entry name" value="GLYCOSYLTRANSFERASE 14 FAMILY MEMBER"/>
    <property type="match status" value="1"/>
</dbReference>
<name>A0AAN8ERA5_TRICO</name>
<dbReference type="Proteomes" id="UP001331761">
    <property type="component" value="Unassembled WGS sequence"/>
</dbReference>
<sequence length="257" mass="29853">MIVGEHEGEVRAPDGKRPLKRTRLLKPYYEMEYADLLDRIEINCDGIFRNDPNVTQEAKLMQYNTYAVEKLLLDAEDRCFAIRSLFGFDRKPVSQEERDYPLAYGLIVYKNLVQTLFMLSSFYRPQNQYCIAVSGGADTMYKLLMDEVDKCFDNIQVLYLSGVDIPLKTNREMVEILKAWNDTVNTEFTQFQRQRVRSKRIESAPLPLFKSSLSATVPRKAVDRIVQLNITPYQQLPQVELSAGVSYENLTHPLWLF</sequence>
<comment type="caution">
    <text evidence="1">The sequence shown here is derived from an EMBL/GenBank/DDBJ whole genome shotgun (WGS) entry which is preliminary data.</text>
</comment>